<evidence type="ECO:0000313" key="1">
    <source>
        <dbReference type="EMBL" id="GAT56218.1"/>
    </source>
</evidence>
<dbReference type="InterPro" id="IPR036851">
    <property type="entry name" value="Chloroperoxidase-like_sf"/>
</dbReference>
<dbReference type="Gene3D" id="1.10.489.10">
    <property type="entry name" value="Chloroperoxidase-like"/>
    <property type="match status" value="1"/>
</dbReference>
<sequence length="173" mass="18838">MIAIKTFDILSDQANNPKFDYPPRRINGSLLEASFVIEIFANHTTNQATLPIVGSFMRNETFPQNWLRPASPKTGGESALAILEGLQISVVPGHNNENGVYVADAPLPAPFNNSLACAAYYDFVAAIPPSLGKSTGLLFENVKFLSNFVSRSMRRPECDVALLLGPIVVSENR</sequence>
<dbReference type="EMBL" id="DF849259">
    <property type="protein sequence ID" value="GAT56218.1"/>
    <property type="molecule type" value="Genomic_DNA"/>
</dbReference>
<evidence type="ECO:0000313" key="2">
    <source>
        <dbReference type="Proteomes" id="UP000815677"/>
    </source>
</evidence>
<name>A0ABQ0LYR4_MYCCL</name>
<reference evidence="1" key="1">
    <citation type="submission" date="2014-09" db="EMBL/GenBank/DDBJ databases">
        <title>Genome sequence of the luminous mushroom Mycena chlorophos for searching fungal bioluminescence genes.</title>
        <authorList>
            <person name="Tanaka Y."/>
            <person name="Kasuga D."/>
            <person name="Oba Y."/>
            <person name="Hase S."/>
            <person name="Sato K."/>
            <person name="Oba Y."/>
            <person name="Sakakibara Y."/>
        </authorList>
    </citation>
    <scope>NUCLEOTIDE SEQUENCE</scope>
</reference>
<gene>
    <name evidence="1" type="ORF">MCHLO_12902</name>
</gene>
<dbReference type="Proteomes" id="UP000815677">
    <property type="component" value="Unassembled WGS sequence"/>
</dbReference>
<accession>A0ABQ0LYR4</accession>
<protein>
    <submittedName>
        <fullName evidence="1">Uncharacterized protein</fullName>
    </submittedName>
</protein>
<proteinExistence type="predicted"/>
<organism evidence="1 2">
    <name type="scientific">Mycena chlorophos</name>
    <name type="common">Agaric fungus</name>
    <name type="synonym">Agaricus chlorophos</name>
    <dbReference type="NCBI Taxonomy" id="658473"/>
    <lineage>
        <taxon>Eukaryota</taxon>
        <taxon>Fungi</taxon>
        <taxon>Dikarya</taxon>
        <taxon>Basidiomycota</taxon>
        <taxon>Agaricomycotina</taxon>
        <taxon>Agaricomycetes</taxon>
        <taxon>Agaricomycetidae</taxon>
        <taxon>Agaricales</taxon>
        <taxon>Marasmiineae</taxon>
        <taxon>Mycenaceae</taxon>
        <taxon>Mycena</taxon>
    </lineage>
</organism>
<keyword evidence="2" id="KW-1185">Reference proteome</keyword>